<dbReference type="InterPro" id="IPR049492">
    <property type="entry name" value="BD-FAE-like_dom"/>
</dbReference>
<dbReference type="AlphaFoldDB" id="D5UAL0"/>
<keyword evidence="1" id="KW-0378">Hydrolase</keyword>
<dbReference type="InterPro" id="IPR050300">
    <property type="entry name" value="GDXG_lipolytic_enzyme"/>
</dbReference>
<evidence type="ECO:0000313" key="3">
    <source>
        <dbReference type="EMBL" id="ADG71733.1"/>
    </source>
</evidence>
<evidence type="ECO:0000256" key="1">
    <source>
        <dbReference type="ARBA" id="ARBA00022801"/>
    </source>
</evidence>
<accession>D5UAL0</accession>
<sequence>MKENSKITEDDVKEKIRKKNMIGDYLTYPVMAINFLKSDKKIKPLYYKYNNNKAQYILYFAPQIKENESAKKQVIIYIYGGGWREGNANLYKFVGRRFAKEKYHTILLGYRLTPKYKYPCQIEDIFEGLSKALEVLKEKNIDYSNIVVIGSSAGAHLGALLVYNKELQKNYNIDNNIFKGYISLGGPTDLNVCTNEVISAMINQLFEEGYDRKLGNPYNYIDGSEKTRVLCIHSRLDPICDVQNSINFSNKVNSFNDSLADCIIFENKKIYHNNLVNGIFFKDMDNEHILDKVFNWIDSL</sequence>
<dbReference type="STRING" id="526224.Bmur_1647"/>
<dbReference type="Gene3D" id="3.40.50.1820">
    <property type="entry name" value="alpha/beta hydrolase"/>
    <property type="match status" value="1"/>
</dbReference>
<dbReference type="PANTHER" id="PTHR48081:SF33">
    <property type="entry name" value="KYNURENINE FORMAMIDASE"/>
    <property type="match status" value="1"/>
</dbReference>
<evidence type="ECO:0000259" key="2">
    <source>
        <dbReference type="Pfam" id="PF20434"/>
    </source>
</evidence>
<proteinExistence type="predicted"/>
<dbReference type="RefSeq" id="WP_013114148.1">
    <property type="nucleotide sequence ID" value="NC_014150.1"/>
</dbReference>
<dbReference type="Proteomes" id="UP000001915">
    <property type="component" value="Chromosome"/>
</dbReference>
<name>D5UAL0_BRAM5</name>
<dbReference type="InterPro" id="IPR029058">
    <property type="entry name" value="AB_hydrolase_fold"/>
</dbReference>
<dbReference type="HOGENOM" id="CLU_926440_0_0_12"/>
<reference evidence="3 4" key="1">
    <citation type="journal article" date="2010" name="Stand. Genomic Sci.">
        <title>Complete genome sequence of Brachyspira murdochii type strain (56-150).</title>
        <authorList>
            <person name="Pati A."/>
            <person name="Sikorski J."/>
            <person name="Gronow S."/>
            <person name="Munk C."/>
            <person name="Lapidus A."/>
            <person name="Copeland A."/>
            <person name="Glavina Del Tio T."/>
            <person name="Nolan M."/>
            <person name="Lucas S."/>
            <person name="Chen F."/>
            <person name="Tice H."/>
            <person name="Cheng J.F."/>
            <person name="Han C."/>
            <person name="Detter J.C."/>
            <person name="Bruce D."/>
            <person name="Tapia R."/>
            <person name="Goodwin L."/>
            <person name="Pitluck S."/>
            <person name="Liolios K."/>
            <person name="Ivanova N."/>
            <person name="Mavromatis K."/>
            <person name="Mikhailova N."/>
            <person name="Chen A."/>
            <person name="Palaniappan K."/>
            <person name="Land M."/>
            <person name="Hauser L."/>
            <person name="Chang Y.J."/>
            <person name="Jeffries C.D."/>
            <person name="Spring S."/>
            <person name="Rohde M."/>
            <person name="Goker M."/>
            <person name="Bristow J."/>
            <person name="Eisen J.A."/>
            <person name="Markowitz V."/>
            <person name="Hugenholtz P."/>
            <person name="Kyrpides N.C."/>
            <person name="Klenk H.P."/>
        </authorList>
    </citation>
    <scope>NUCLEOTIDE SEQUENCE [LARGE SCALE GENOMIC DNA]</scope>
    <source>
        <strain evidence="4">ATCC 51284 / DSM 12563 / 56-150</strain>
    </source>
</reference>
<dbReference type="EMBL" id="CP001959">
    <property type="protein sequence ID" value="ADG71733.1"/>
    <property type="molecule type" value="Genomic_DNA"/>
</dbReference>
<dbReference type="Pfam" id="PF20434">
    <property type="entry name" value="BD-FAE"/>
    <property type="match status" value="1"/>
</dbReference>
<dbReference type="SUPFAM" id="SSF53474">
    <property type="entry name" value="alpha/beta-Hydrolases"/>
    <property type="match status" value="1"/>
</dbReference>
<dbReference type="PANTHER" id="PTHR48081">
    <property type="entry name" value="AB HYDROLASE SUPERFAMILY PROTEIN C4A8.06C"/>
    <property type="match status" value="1"/>
</dbReference>
<dbReference type="GO" id="GO:0016787">
    <property type="term" value="F:hydrolase activity"/>
    <property type="evidence" value="ECO:0007669"/>
    <property type="project" value="UniProtKB-KW"/>
</dbReference>
<protein>
    <submittedName>
        <fullName evidence="3">Esterase</fullName>
    </submittedName>
</protein>
<feature type="domain" description="BD-FAE-like" evidence="2">
    <location>
        <begin position="65"/>
        <end position="251"/>
    </location>
</feature>
<dbReference type="KEGG" id="brm:Bmur_1647"/>
<evidence type="ECO:0000313" key="4">
    <source>
        <dbReference type="Proteomes" id="UP000001915"/>
    </source>
</evidence>
<gene>
    <name evidence="3" type="ordered locus">Bmur_1647</name>
</gene>
<dbReference type="OrthoDB" id="24847at2"/>
<dbReference type="eggNOG" id="COG0657">
    <property type="taxonomic scope" value="Bacteria"/>
</dbReference>
<organism evidence="3 4">
    <name type="scientific">Brachyspira murdochii (strain ATCC 51284 / DSM 12563 / 56-150)</name>
    <name type="common">Serpulina murdochii</name>
    <dbReference type="NCBI Taxonomy" id="526224"/>
    <lineage>
        <taxon>Bacteria</taxon>
        <taxon>Pseudomonadati</taxon>
        <taxon>Spirochaetota</taxon>
        <taxon>Spirochaetia</taxon>
        <taxon>Brachyspirales</taxon>
        <taxon>Brachyspiraceae</taxon>
        <taxon>Brachyspira</taxon>
    </lineage>
</organism>